<dbReference type="AlphaFoldDB" id="A0A7I8VYY9"/>
<name>A0A7I8VYY9_9ANNE</name>
<sequence>MAANVLMFKWTIEKQKSDQLKLPSRSLRVQPINRLRKNCLKKLYPDIYEKRMMDEMNDVDVFDYVPRMVQPGKNDIFKPSPSRTRVKIATFDDGDEDFASRTDGDNDYILSPEEKEEVKRERLHKRPSIEHENYVDDANDVHYKIDQEPPIRIEKTVKIATKPEEDNSRKSSITCSSVGRNMRAEAWQMELINKRLDEQTKNNALQRIIDYGKANNL</sequence>
<evidence type="ECO:0000313" key="1">
    <source>
        <dbReference type="EMBL" id="CAD5120805.1"/>
    </source>
</evidence>
<protein>
    <submittedName>
        <fullName evidence="1">DgyrCDS9363</fullName>
    </submittedName>
</protein>
<gene>
    <name evidence="1" type="ORF">DGYR_LOCUS8837</name>
</gene>
<keyword evidence="2" id="KW-1185">Reference proteome</keyword>
<evidence type="ECO:0000313" key="2">
    <source>
        <dbReference type="Proteomes" id="UP000549394"/>
    </source>
</evidence>
<dbReference type="Proteomes" id="UP000549394">
    <property type="component" value="Unassembled WGS sequence"/>
</dbReference>
<dbReference type="EMBL" id="CAJFCJ010000013">
    <property type="protein sequence ID" value="CAD5120805.1"/>
    <property type="molecule type" value="Genomic_DNA"/>
</dbReference>
<accession>A0A7I8VYY9</accession>
<organism evidence="1 2">
    <name type="scientific">Dimorphilus gyrociliatus</name>
    <dbReference type="NCBI Taxonomy" id="2664684"/>
    <lineage>
        <taxon>Eukaryota</taxon>
        <taxon>Metazoa</taxon>
        <taxon>Spiralia</taxon>
        <taxon>Lophotrochozoa</taxon>
        <taxon>Annelida</taxon>
        <taxon>Polychaeta</taxon>
        <taxon>Polychaeta incertae sedis</taxon>
        <taxon>Dinophilidae</taxon>
        <taxon>Dimorphilus</taxon>
    </lineage>
</organism>
<comment type="caution">
    <text evidence="1">The sequence shown here is derived from an EMBL/GenBank/DDBJ whole genome shotgun (WGS) entry which is preliminary data.</text>
</comment>
<proteinExistence type="predicted"/>
<reference evidence="1 2" key="1">
    <citation type="submission" date="2020-08" db="EMBL/GenBank/DDBJ databases">
        <authorList>
            <person name="Hejnol A."/>
        </authorList>
    </citation>
    <scope>NUCLEOTIDE SEQUENCE [LARGE SCALE GENOMIC DNA]</scope>
</reference>